<dbReference type="InterPro" id="IPR001563">
    <property type="entry name" value="Peptidase_S10"/>
</dbReference>
<dbReference type="SUPFAM" id="SSF53474">
    <property type="entry name" value="alpha/beta-Hydrolases"/>
    <property type="match status" value="1"/>
</dbReference>
<feature type="chain" id="PRO_5044337825" evidence="9">
    <location>
        <begin position="30"/>
        <end position="470"/>
    </location>
</feature>
<evidence type="ECO:0000256" key="4">
    <source>
        <dbReference type="ARBA" id="ARBA00022645"/>
    </source>
</evidence>
<keyword evidence="4" id="KW-0121">Carboxypeptidase</keyword>
<dbReference type="GO" id="GO:0004185">
    <property type="term" value="F:serine-type carboxypeptidase activity"/>
    <property type="evidence" value="ECO:0007669"/>
    <property type="project" value="InterPro"/>
</dbReference>
<dbReference type="PANTHER" id="PTHR11802">
    <property type="entry name" value="SERINE PROTEASE FAMILY S10 SERINE CARBOXYPEPTIDASE"/>
    <property type="match status" value="1"/>
</dbReference>
<keyword evidence="5 9" id="KW-0732">Signal</keyword>
<reference evidence="11" key="1">
    <citation type="submission" date="2025-08" db="UniProtKB">
        <authorList>
            <consortium name="RefSeq"/>
        </authorList>
    </citation>
    <scope>IDENTIFICATION</scope>
</reference>
<dbReference type="PANTHER" id="PTHR11802:SF20">
    <property type="entry name" value="SERINE CARBOXYPEPTIDASE-LIKE 41-RELATED"/>
    <property type="match status" value="1"/>
</dbReference>
<sequence length="470" mass="53251">MASSIKFLLPLMVMLMVLVLINGGTLVKGYPEEDIVKKLPGQPDVAFKQYAGYIDVDLDAGRSLFYYFVEAQGESQQVKPLTLWLTGGPGCSSIGQGAFNQVGPFLPNGDGHSLQCNKMSWNRVSNLLFVDAPAGVGWSYSNRSSDYSFSIESFTNDMYIFLIKWLEKFPEFKYTDLFLTGETYAGHYIPNFVNVLLKHNQNSDDFKFKIKGIAIGNPIIKLDRDLAASYEFLWSHGMISDEIFMIIKRECDFEKYVRRNDQNASETCNTAVDTAIIMVGNINFYNVILDTCPSNVEEQLRLKKTVSKISYGIDVCMGYEIDVYLNLPQVQHAFHANRTKLPYKWSKCSQFLQYNDEDNIKNMLPVLKIIVGQKIPVWIFSGDQDAILSILGSRSLVRELAEELKYNITVPYGAWYYKSQVGGWVTEYGNVLTFATVKGGGEMIGYSQPGRAFQLFKSFVHGERLTRRNT</sequence>
<dbReference type="GeneID" id="120260321"/>
<dbReference type="PRINTS" id="PR00724">
    <property type="entry name" value="CRBOXYPTASEC"/>
</dbReference>
<dbReference type="GO" id="GO:0005576">
    <property type="term" value="C:extracellular region"/>
    <property type="evidence" value="ECO:0007669"/>
    <property type="project" value="UniProtKB-SubCell"/>
</dbReference>
<gene>
    <name evidence="11" type="primary">LOC120260321</name>
</gene>
<dbReference type="FunFam" id="3.40.50.11320:FF:000005">
    <property type="entry name" value="Carboxypeptidase"/>
    <property type="match status" value="1"/>
</dbReference>
<dbReference type="InterPro" id="IPR029058">
    <property type="entry name" value="AB_hydrolase_fold"/>
</dbReference>
<keyword evidence="6" id="KW-0378">Hydrolase</keyword>
<evidence type="ECO:0000256" key="8">
    <source>
        <dbReference type="ARBA" id="ARBA00023180"/>
    </source>
</evidence>
<keyword evidence="7" id="KW-1015">Disulfide bond</keyword>
<evidence type="ECO:0000313" key="10">
    <source>
        <dbReference type="Proteomes" id="UP001515500"/>
    </source>
</evidence>
<comment type="similarity">
    <text evidence="2">Belongs to the peptidase S10 family.</text>
</comment>
<dbReference type="Pfam" id="PF00450">
    <property type="entry name" value="Peptidase_S10"/>
    <property type="match status" value="1"/>
</dbReference>
<dbReference type="Gene3D" id="6.10.250.940">
    <property type="match status" value="1"/>
</dbReference>
<keyword evidence="4" id="KW-0645">Protease</keyword>
<evidence type="ECO:0000256" key="2">
    <source>
        <dbReference type="ARBA" id="ARBA00009431"/>
    </source>
</evidence>
<dbReference type="Gene3D" id="3.40.50.11320">
    <property type="match status" value="1"/>
</dbReference>
<organism evidence="10 11">
    <name type="scientific">Dioscorea cayennensis subsp. rotundata</name>
    <name type="common">White Guinea yam</name>
    <name type="synonym">Dioscorea rotundata</name>
    <dbReference type="NCBI Taxonomy" id="55577"/>
    <lineage>
        <taxon>Eukaryota</taxon>
        <taxon>Viridiplantae</taxon>
        <taxon>Streptophyta</taxon>
        <taxon>Embryophyta</taxon>
        <taxon>Tracheophyta</taxon>
        <taxon>Spermatophyta</taxon>
        <taxon>Magnoliopsida</taxon>
        <taxon>Liliopsida</taxon>
        <taxon>Dioscoreales</taxon>
        <taxon>Dioscoreaceae</taxon>
        <taxon>Dioscorea</taxon>
    </lineage>
</organism>
<dbReference type="GO" id="GO:0006508">
    <property type="term" value="P:proteolysis"/>
    <property type="evidence" value="ECO:0007669"/>
    <property type="project" value="InterPro"/>
</dbReference>
<accession>A0AB40B8S8</accession>
<evidence type="ECO:0000256" key="9">
    <source>
        <dbReference type="SAM" id="SignalP"/>
    </source>
</evidence>
<evidence type="ECO:0000256" key="3">
    <source>
        <dbReference type="ARBA" id="ARBA00022525"/>
    </source>
</evidence>
<protein>
    <submittedName>
        <fullName evidence="11">Serine carboxypeptidase-like 44</fullName>
    </submittedName>
</protein>
<dbReference type="Gene3D" id="3.40.50.1820">
    <property type="entry name" value="alpha/beta hydrolase"/>
    <property type="match status" value="1"/>
</dbReference>
<evidence type="ECO:0000256" key="7">
    <source>
        <dbReference type="ARBA" id="ARBA00023157"/>
    </source>
</evidence>
<dbReference type="AlphaFoldDB" id="A0AB40B8S8"/>
<proteinExistence type="inferred from homology"/>
<evidence type="ECO:0000313" key="11">
    <source>
        <dbReference type="RefSeq" id="XP_039123685.1"/>
    </source>
</evidence>
<evidence type="ECO:0000256" key="5">
    <source>
        <dbReference type="ARBA" id="ARBA00022729"/>
    </source>
</evidence>
<dbReference type="FunFam" id="3.40.50.1820:FF:000030">
    <property type="entry name" value="Carboxypeptidase"/>
    <property type="match status" value="1"/>
</dbReference>
<keyword evidence="8" id="KW-0325">Glycoprotein</keyword>
<feature type="signal peptide" evidence="9">
    <location>
        <begin position="1"/>
        <end position="29"/>
    </location>
</feature>
<comment type="subcellular location">
    <subcellularLocation>
        <location evidence="1">Secreted</location>
    </subcellularLocation>
</comment>
<evidence type="ECO:0000256" key="6">
    <source>
        <dbReference type="ARBA" id="ARBA00022801"/>
    </source>
</evidence>
<dbReference type="Proteomes" id="UP001515500">
    <property type="component" value="Chromosome 5"/>
</dbReference>
<name>A0AB40B8S8_DIOCR</name>
<dbReference type="RefSeq" id="XP_039123685.1">
    <property type="nucleotide sequence ID" value="XM_039267751.1"/>
</dbReference>
<evidence type="ECO:0000256" key="1">
    <source>
        <dbReference type="ARBA" id="ARBA00004613"/>
    </source>
</evidence>
<keyword evidence="3" id="KW-0964">Secreted</keyword>
<keyword evidence="10" id="KW-1185">Reference proteome</keyword>